<feature type="domain" description="Enoyl reductase (ER)" evidence="7">
    <location>
        <begin position="10"/>
        <end position="317"/>
    </location>
</feature>
<comment type="similarity">
    <text evidence="2 6">Belongs to the zinc-containing alcohol dehydrogenase family.</text>
</comment>
<comment type="cofactor">
    <cofactor evidence="1 6">
        <name>Zn(2+)</name>
        <dbReference type="ChEBI" id="CHEBI:29105"/>
    </cofactor>
</comment>
<reference evidence="9" key="1">
    <citation type="submission" date="2020-07" db="EMBL/GenBank/DDBJ databases">
        <title>Description of Mycobacterium gordonae subsp. intergordonae subsp.nov. and Mycobacterium gordonae subsp. gordonae subsp. nov.</title>
        <authorList>
            <person name="Yu X."/>
        </authorList>
    </citation>
    <scope>NUCLEOTIDE SEQUENCE [LARGE SCALE GENOMIC DNA]</scope>
    <source>
        <strain evidence="9">24</strain>
    </source>
</reference>
<dbReference type="SUPFAM" id="SSF51735">
    <property type="entry name" value="NAD(P)-binding Rossmann-fold domains"/>
    <property type="match status" value="1"/>
</dbReference>
<reference evidence="8 9" key="2">
    <citation type="submission" date="2020-07" db="EMBL/GenBank/DDBJ databases">
        <authorList>
            <person name="Yu X."/>
        </authorList>
    </citation>
    <scope>NUCLEOTIDE SEQUENCE [LARGE SCALE GENOMIC DNA]</scope>
    <source>
        <strain evidence="9">24</strain>
    </source>
</reference>
<dbReference type="PANTHER" id="PTHR43350">
    <property type="entry name" value="NAD-DEPENDENT ALCOHOL DEHYDROGENASE"/>
    <property type="match status" value="1"/>
</dbReference>
<dbReference type="Pfam" id="PF08240">
    <property type="entry name" value="ADH_N"/>
    <property type="match status" value="1"/>
</dbReference>
<evidence type="ECO:0000256" key="6">
    <source>
        <dbReference type="RuleBase" id="RU361277"/>
    </source>
</evidence>
<keyword evidence="5" id="KW-0560">Oxidoreductase</keyword>
<sequence>MKAYQFESPATGLTLVDLAEPTPGPGQVVIDVGAAGICRSDVHILKGHGDDWLRKRPIVLGHEVAGTVTALGPQADGVAIGDRVAVASIIHPIEQADFKDAIGLGFDGGYALKAAVPVRNLMPIPDGVPFTHAAVATDAIATAYHAVVTEAEIAPGSIAVIVGLGGLGLSAVRIAALQGATVYGVDVNTTVFDNARDQGAAACVTSIFEVPEGIDVVLDFAGMGATTADAIAAVKPGGCVVVVGLGVAEATLSTNQIVTKNIQVRGSLGASFNDLKAVLDLLADGSLVPLVEEVPFDDLEAALERLERGEVQGRLVTCPTS</sequence>
<dbReference type="GO" id="GO:0008270">
    <property type="term" value="F:zinc ion binding"/>
    <property type="evidence" value="ECO:0007669"/>
    <property type="project" value="InterPro"/>
</dbReference>
<keyword evidence="9" id="KW-1185">Reference proteome</keyword>
<dbReference type="InterPro" id="IPR013149">
    <property type="entry name" value="ADH-like_C"/>
</dbReference>
<dbReference type="KEGG" id="mgor:H0P51_22705"/>
<accession>A0A7D6I5X2</accession>
<proteinExistence type="inferred from homology"/>
<evidence type="ECO:0000256" key="3">
    <source>
        <dbReference type="ARBA" id="ARBA00022723"/>
    </source>
</evidence>
<name>A0A7D6I5X2_9MYCO</name>
<dbReference type="PROSITE" id="PS00059">
    <property type="entry name" value="ADH_ZINC"/>
    <property type="match status" value="1"/>
</dbReference>
<dbReference type="PANTHER" id="PTHR43350:SF17">
    <property type="entry name" value="NAD-DEPENDENT ALCOHOL DEHYDROGENASE"/>
    <property type="match status" value="1"/>
</dbReference>
<dbReference type="EMBL" id="CP059165">
    <property type="protein sequence ID" value="QLL06516.1"/>
    <property type="molecule type" value="Genomic_DNA"/>
</dbReference>
<dbReference type="AlphaFoldDB" id="A0A7D6I5X2"/>
<keyword evidence="3 6" id="KW-0479">Metal-binding</keyword>
<protein>
    <submittedName>
        <fullName evidence="8">Zinc-binding dehydrogenase</fullName>
    </submittedName>
</protein>
<dbReference type="Proteomes" id="UP000510682">
    <property type="component" value="Chromosome"/>
</dbReference>
<dbReference type="CDD" id="cd08254">
    <property type="entry name" value="hydroxyacyl_CoA_DH"/>
    <property type="match status" value="1"/>
</dbReference>
<dbReference type="RefSeq" id="WP_180915095.1">
    <property type="nucleotide sequence ID" value="NZ_CP059165.1"/>
</dbReference>
<evidence type="ECO:0000259" key="7">
    <source>
        <dbReference type="SMART" id="SM00829"/>
    </source>
</evidence>
<dbReference type="GO" id="GO:0016491">
    <property type="term" value="F:oxidoreductase activity"/>
    <property type="evidence" value="ECO:0007669"/>
    <property type="project" value="UniProtKB-KW"/>
</dbReference>
<dbReference type="InterPro" id="IPR036291">
    <property type="entry name" value="NAD(P)-bd_dom_sf"/>
</dbReference>
<dbReference type="Pfam" id="PF00107">
    <property type="entry name" value="ADH_zinc_N"/>
    <property type="match status" value="1"/>
</dbReference>
<gene>
    <name evidence="8" type="ORF">H0P51_22705</name>
</gene>
<evidence type="ECO:0000256" key="5">
    <source>
        <dbReference type="ARBA" id="ARBA00023002"/>
    </source>
</evidence>
<evidence type="ECO:0000256" key="2">
    <source>
        <dbReference type="ARBA" id="ARBA00008072"/>
    </source>
</evidence>
<evidence type="ECO:0000313" key="9">
    <source>
        <dbReference type="Proteomes" id="UP000510682"/>
    </source>
</evidence>
<reference evidence="9" key="3">
    <citation type="submission" date="2023-07" db="EMBL/GenBank/DDBJ databases">
        <title>Description of Mycobacterium gordonae subsp. intergordonae subsp.nov. and Mycobacterium gordonae subsp. gordonae subsp. nov.</title>
        <authorList>
            <person name="Huang H."/>
        </authorList>
    </citation>
    <scope>NUCLEOTIDE SEQUENCE [LARGE SCALE GENOMIC DNA]</scope>
    <source>
        <strain evidence="9">24</strain>
    </source>
</reference>
<dbReference type="Gene3D" id="3.90.180.10">
    <property type="entry name" value="Medium-chain alcohol dehydrogenases, catalytic domain"/>
    <property type="match status" value="1"/>
</dbReference>
<evidence type="ECO:0000256" key="1">
    <source>
        <dbReference type="ARBA" id="ARBA00001947"/>
    </source>
</evidence>
<dbReference type="InterPro" id="IPR020843">
    <property type="entry name" value="ER"/>
</dbReference>
<keyword evidence="4 6" id="KW-0862">Zinc</keyword>
<dbReference type="InterPro" id="IPR011032">
    <property type="entry name" value="GroES-like_sf"/>
</dbReference>
<dbReference type="InterPro" id="IPR002328">
    <property type="entry name" value="ADH_Zn_CS"/>
</dbReference>
<evidence type="ECO:0000256" key="4">
    <source>
        <dbReference type="ARBA" id="ARBA00022833"/>
    </source>
</evidence>
<organism evidence="8 9">
    <name type="scientific">Mycobacterium vicinigordonae</name>
    <dbReference type="NCBI Taxonomy" id="1719132"/>
    <lineage>
        <taxon>Bacteria</taxon>
        <taxon>Bacillati</taxon>
        <taxon>Actinomycetota</taxon>
        <taxon>Actinomycetes</taxon>
        <taxon>Mycobacteriales</taxon>
        <taxon>Mycobacteriaceae</taxon>
        <taxon>Mycobacterium</taxon>
    </lineage>
</organism>
<evidence type="ECO:0000313" key="8">
    <source>
        <dbReference type="EMBL" id="QLL06516.1"/>
    </source>
</evidence>
<dbReference type="SMART" id="SM00829">
    <property type="entry name" value="PKS_ER"/>
    <property type="match status" value="1"/>
</dbReference>
<dbReference type="InterPro" id="IPR013154">
    <property type="entry name" value="ADH-like_N"/>
</dbReference>
<dbReference type="SUPFAM" id="SSF50129">
    <property type="entry name" value="GroES-like"/>
    <property type="match status" value="1"/>
</dbReference>